<dbReference type="CDD" id="cd02440">
    <property type="entry name" value="AdoMet_MTases"/>
    <property type="match status" value="1"/>
</dbReference>
<gene>
    <name evidence="5" type="ORF">FPZ49_01520</name>
</gene>
<dbReference type="InterPro" id="IPR013216">
    <property type="entry name" value="Methyltransf_11"/>
</dbReference>
<evidence type="ECO:0000256" key="3">
    <source>
        <dbReference type="ARBA" id="ARBA00022679"/>
    </source>
</evidence>
<dbReference type="PANTHER" id="PTHR44942:SF4">
    <property type="entry name" value="METHYLTRANSFERASE TYPE 11 DOMAIN-CONTAINING PROTEIN"/>
    <property type="match status" value="1"/>
</dbReference>
<keyword evidence="3 5" id="KW-0808">Transferase</keyword>
<keyword evidence="2 5" id="KW-0489">Methyltransferase</keyword>
<dbReference type="OrthoDB" id="43862at2"/>
<dbReference type="EMBL" id="VNJI01000001">
    <property type="protein sequence ID" value="TVY11984.1"/>
    <property type="molecule type" value="Genomic_DNA"/>
</dbReference>
<dbReference type="Gene3D" id="3.40.50.150">
    <property type="entry name" value="Vaccinia Virus protein VP39"/>
    <property type="match status" value="1"/>
</dbReference>
<evidence type="ECO:0000256" key="2">
    <source>
        <dbReference type="ARBA" id="ARBA00022603"/>
    </source>
</evidence>
<accession>A0A559KIM0</accession>
<organism evidence="5 6">
    <name type="scientific">Paenibacillus cremeus</name>
    <dbReference type="NCBI Taxonomy" id="2163881"/>
    <lineage>
        <taxon>Bacteria</taxon>
        <taxon>Bacillati</taxon>
        <taxon>Bacillota</taxon>
        <taxon>Bacilli</taxon>
        <taxon>Bacillales</taxon>
        <taxon>Paenibacillaceae</taxon>
        <taxon>Paenibacillus</taxon>
    </lineage>
</organism>
<dbReference type="GO" id="GO:0032259">
    <property type="term" value="P:methylation"/>
    <property type="evidence" value="ECO:0007669"/>
    <property type="project" value="UniProtKB-KW"/>
</dbReference>
<proteinExistence type="inferred from homology"/>
<evidence type="ECO:0000259" key="4">
    <source>
        <dbReference type="Pfam" id="PF08241"/>
    </source>
</evidence>
<reference evidence="5 6" key="1">
    <citation type="submission" date="2019-07" db="EMBL/GenBank/DDBJ databases">
        <authorList>
            <person name="Kim J."/>
        </authorList>
    </citation>
    <scope>NUCLEOTIDE SEQUENCE [LARGE SCALE GENOMIC DNA]</scope>
    <source>
        <strain evidence="5 6">JC52</strain>
    </source>
</reference>
<dbReference type="SUPFAM" id="SSF53335">
    <property type="entry name" value="S-adenosyl-L-methionine-dependent methyltransferases"/>
    <property type="match status" value="1"/>
</dbReference>
<dbReference type="Proteomes" id="UP000317036">
    <property type="component" value="Unassembled WGS sequence"/>
</dbReference>
<name>A0A559KIM0_9BACL</name>
<dbReference type="InterPro" id="IPR051052">
    <property type="entry name" value="Diverse_substrate_MTase"/>
</dbReference>
<sequence>MDIKQKVMEQFGKHAQGYVTSTSHSSREDLSILEEWAGAEQPERALDVATGGGHAANVLAPLVKQLTALDLTPEILQASEAFLKSKGHTEVQFVLGDAESLPFADESFELVTCRIAAHHFPNPDAFVQEVHRVLSPQGCFLLFDNVAPEPDELDVIYNKIEKDRDPSHFRAWKKTEWIRMAESAGFYTEQLLQAPKPFQFESWCERMSFAGEDKDALERYMLEQTPEVRRALDVQEEQGKLVSFQGSYCMMKLRKLW</sequence>
<dbReference type="AlphaFoldDB" id="A0A559KIM0"/>
<keyword evidence="6" id="KW-1185">Reference proteome</keyword>
<comment type="similarity">
    <text evidence="1">Belongs to the methyltransferase superfamily.</text>
</comment>
<evidence type="ECO:0000313" key="6">
    <source>
        <dbReference type="Proteomes" id="UP000317036"/>
    </source>
</evidence>
<dbReference type="PANTHER" id="PTHR44942">
    <property type="entry name" value="METHYLTRANSF_11 DOMAIN-CONTAINING PROTEIN"/>
    <property type="match status" value="1"/>
</dbReference>
<evidence type="ECO:0000313" key="5">
    <source>
        <dbReference type="EMBL" id="TVY11984.1"/>
    </source>
</evidence>
<dbReference type="GO" id="GO:0008757">
    <property type="term" value="F:S-adenosylmethionine-dependent methyltransferase activity"/>
    <property type="evidence" value="ECO:0007669"/>
    <property type="project" value="InterPro"/>
</dbReference>
<protein>
    <submittedName>
        <fullName evidence="5">Class I SAM-dependent methyltransferase</fullName>
    </submittedName>
</protein>
<dbReference type="Pfam" id="PF08241">
    <property type="entry name" value="Methyltransf_11"/>
    <property type="match status" value="1"/>
</dbReference>
<dbReference type="InterPro" id="IPR029063">
    <property type="entry name" value="SAM-dependent_MTases_sf"/>
</dbReference>
<feature type="domain" description="Methyltransferase type 11" evidence="4">
    <location>
        <begin position="46"/>
        <end position="141"/>
    </location>
</feature>
<comment type="caution">
    <text evidence="5">The sequence shown here is derived from an EMBL/GenBank/DDBJ whole genome shotgun (WGS) entry which is preliminary data.</text>
</comment>
<dbReference type="RefSeq" id="WP_144842568.1">
    <property type="nucleotide sequence ID" value="NZ_VNJI01000001.1"/>
</dbReference>
<evidence type="ECO:0000256" key="1">
    <source>
        <dbReference type="ARBA" id="ARBA00008361"/>
    </source>
</evidence>